<accession>A0A2H3C1H6</accession>
<dbReference type="Proteomes" id="UP000218334">
    <property type="component" value="Unassembled WGS sequence"/>
</dbReference>
<dbReference type="EMBL" id="KZ293425">
    <property type="protein sequence ID" value="PBK70687.1"/>
    <property type="molecule type" value="Genomic_DNA"/>
</dbReference>
<dbReference type="AlphaFoldDB" id="A0A2H3C1H6"/>
<keyword evidence="2" id="KW-1185">Reference proteome</keyword>
<name>A0A2H3C1H6_9AGAR</name>
<gene>
    <name evidence="1" type="ORF">ARMSODRAFT_955423</name>
</gene>
<proteinExistence type="predicted"/>
<evidence type="ECO:0000313" key="2">
    <source>
        <dbReference type="Proteomes" id="UP000218334"/>
    </source>
</evidence>
<evidence type="ECO:0000313" key="1">
    <source>
        <dbReference type="EMBL" id="PBK70687.1"/>
    </source>
</evidence>
<reference evidence="2" key="1">
    <citation type="journal article" date="2017" name="Nat. Ecol. Evol.">
        <title>Genome expansion and lineage-specific genetic innovations in the forest pathogenic fungi Armillaria.</title>
        <authorList>
            <person name="Sipos G."/>
            <person name="Prasanna A.N."/>
            <person name="Walter M.C."/>
            <person name="O'Connor E."/>
            <person name="Balint B."/>
            <person name="Krizsan K."/>
            <person name="Kiss B."/>
            <person name="Hess J."/>
            <person name="Varga T."/>
            <person name="Slot J."/>
            <person name="Riley R."/>
            <person name="Boka B."/>
            <person name="Rigling D."/>
            <person name="Barry K."/>
            <person name="Lee J."/>
            <person name="Mihaltcheva S."/>
            <person name="LaButti K."/>
            <person name="Lipzen A."/>
            <person name="Waldron R."/>
            <person name="Moloney N.M."/>
            <person name="Sperisen C."/>
            <person name="Kredics L."/>
            <person name="Vagvoelgyi C."/>
            <person name="Patrignani A."/>
            <person name="Fitzpatrick D."/>
            <person name="Nagy I."/>
            <person name="Doyle S."/>
            <person name="Anderson J.B."/>
            <person name="Grigoriev I.V."/>
            <person name="Gueldener U."/>
            <person name="Muensterkoetter M."/>
            <person name="Nagy L.G."/>
        </authorList>
    </citation>
    <scope>NUCLEOTIDE SEQUENCE [LARGE SCALE GENOMIC DNA]</scope>
    <source>
        <strain evidence="2">28-4</strain>
    </source>
</reference>
<sequence>MSLEATERAVIMVTYFTITNNGSVAATVQTPDGTVNLPANGGSEQFSSPGTYTVTASGATALTVVFSDGNIKVNKGKVGISGAEFTVSVKIA</sequence>
<organism evidence="1 2">
    <name type="scientific">Armillaria solidipes</name>
    <dbReference type="NCBI Taxonomy" id="1076256"/>
    <lineage>
        <taxon>Eukaryota</taxon>
        <taxon>Fungi</taxon>
        <taxon>Dikarya</taxon>
        <taxon>Basidiomycota</taxon>
        <taxon>Agaricomycotina</taxon>
        <taxon>Agaricomycetes</taxon>
        <taxon>Agaricomycetidae</taxon>
        <taxon>Agaricales</taxon>
        <taxon>Marasmiineae</taxon>
        <taxon>Physalacriaceae</taxon>
        <taxon>Armillaria</taxon>
    </lineage>
</organism>
<protein>
    <submittedName>
        <fullName evidence="1">Uncharacterized protein</fullName>
    </submittedName>
</protein>